<feature type="compositionally biased region" description="Polar residues" evidence="1">
    <location>
        <begin position="309"/>
        <end position="318"/>
    </location>
</feature>
<dbReference type="Proteomes" id="UP000053259">
    <property type="component" value="Unassembled WGS sequence"/>
</dbReference>
<dbReference type="RefSeq" id="XP_016208186.1">
    <property type="nucleotide sequence ID" value="XM_016363986.1"/>
</dbReference>
<gene>
    <name evidence="2" type="ORF">PV09_09838</name>
</gene>
<feature type="compositionally biased region" description="Polar residues" evidence="1">
    <location>
        <begin position="13"/>
        <end position="27"/>
    </location>
</feature>
<feature type="compositionally biased region" description="Polar residues" evidence="1">
    <location>
        <begin position="535"/>
        <end position="548"/>
    </location>
</feature>
<feature type="region of interest" description="Disordered" evidence="1">
    <location>
        <begin position="1"/>
        <end position="274"/>
    </location>
</feature>
<feature type="compositionally biased region" description="Basic residues" evidence="1">
    <location>
        <begin position="168"/>
        <end position="177"/>
    </location>
</feature>
<feature type="compositionally biased region" description="Basic and acidic residues" evidence="1">
    <location>
        <begin position="631"/>
        <end position="645"/>
    </location>
</feature>
<feature type="non-terminal residue" evidence="2">
    <location>
        <position position="645"/>
    </location>
</feature>
<sequence length="645" mass="73180">MLGARKRGDIKSTSDGNDIGSQFMYQRTHTKPKSIEEENDIKIIPESTENESDIETENEATEDDSETDDGNENTTKEEESSPMSSNVKYKRIRDRNASKTLDQILREESRRKKESSDIMFEREDDSSNPDSENTESENEEMISEHKLDSHYFSKMPERSQRSNERNTKRTVKLRKGALYRVRLKNDDDDDDDDNDDEDDEDDEDENRSQEARSEPKIQNNLNDQSSTDQNEPQSKHPSTVDKRWQPSATIAFANLLPQEPQRTSESQDDTQMATSCKRYQIHTKQTLFKTQNKETSRHKKAIHREVSHMNVNSVTKKLTGSKDMLKDHAYNKKMREYNDGCVTDSEIDTKDEPQIEHETLHDAEDRRSKVNVYKVLESKEDGSDDKDPVSGRSEGYKSKNDTDIMQKSIKAEAKSYNEAKRAEITNAYVRYKGAYEAEDNVDCDIASETAGDTEISYPNSKRLKEPEVISYPNTSGPEEPETNKQEAAKGMQTRADVIKELEKAWSQEAQEYNIKGANSTTRTAEKPPKLEEQLPTASTSTKPNVVTRSSIKKGGITCNTIIEPTQLSSNTTAEDKGKAKQDNAESLPFIFKEDTATKGEAASDISKEPEKAWSQEAQDYNILGANSTIRTAEKSSKLEEQLPTA</sequence>
<feature type="compositionally biased region" description="Basic and acidic residues" evidence="1">
    <location>
        <begin position="142"/>
        <end position="167"/>
    </location>
</feature>
<feature type="region of interest" description="Disordered" evidence="1">
    <location>
        <begin position="376"/>
        <end position="403"/>
    </location>
</feature>
<feature type="compositionally biased region" description="Basic and acidic residues" evidence="1">
    <location>
        <begin position="523"/>
        <end position="532"/>
    </location>
</feature>
<feature type="region of interest" description="Disordered" evidence="1">
    <location>
        <begin position="455"/>
        <end position="493"/>
    </location>
</feature>
<feature type="compositionally biased region" description="Acidic residues" evidence="1">
    <location>
        <begin position="122"/>
        <end position="141"/>
    </location>
</feature>
<accession>A0A0D1YC93</accession>
<feature type="compositionally biased region" description="Basic and acidic residues" evidence="1">
    <location>
        <begin position="206"/>
        <end position="215"/>
    </location>
</feature>
<feature type="compositionally biased region" description="Basic and acidic residues" evidence="1">
    <location>
        <begin position="1"/>
        <end position="12"/>
    </location>
</feature>
<feature type="compositionally biased region" description="Basic and acidic residues" evidence="1">
    <location>
        <begin position="33"/>
        <end position="43"/>
    </location>
</feature>
<dbReference type="AlphaFoldDB" id="A0A0D1YC93"/>
<feature type="compositionally biased region" description="Basic and acidic residues" evidence="1">
    <location>
        <begin position="573"/>
        <end position="583"/>
    </location>
</feature>
<feature type="compositionally biased region" description="Polar residues" evidence="1">
    <location>
        <begin position="260"/>
        <end position="274"/>
    </location>
</feature>
<organism evidence="2 3">
    <name type="scientific">Verruconis gallopava</name>
    <dbReference type="NCBI Taxonomy" id="253628"/>
    <lineage>
        <taxon>Eukaryota</taxon>
        <taxon>Fungi</taxon>
        <taxon>Dikarya</taxon>
        <taxon>Ascomycota</taxon>
        <taxon>Pezizomycotina</taxon>
        <taxon>Dothideomycetes</taxon>
        <taxon>Pleosporomycetidae</taxon>
        <taxon>Venturiales</taxon>
        <taxon>Sympoventuriaceae</taxon>
        <taxon>Verruconis</taxon>
    </lineage>
</organism>
<feature type="compositionally biased region" description="Polar residues" evidence="1">
    <location>
        <begin position="216"/>
        <end position="237"/>
    </location>
</feature>
<feature type="compositionally biased region" description="Acidic residues" evidence="1">
    <location>
        <begin position="48"/>
        <end position="71"/>
    </location>
</feature>
<keyword evidence="3" id="KW-1185">Reference proteome</keyword>
<name>A0A0D1YC93_9PEZI</name>
<feature type="region of interest" description="Disordered" evidence="1">
    <location>
        <begin position="287"/>
        <end position="320"/>
    </location>
</feature>
<proteinExistence type="predicted"/>
<dbReference type="InParanoid" id="A0A0D1YC93"/>
<dbReference type="VEuPathDB" id="FungiDB:PV09_09838"/>
<evidence type="ECO:0000313" key="3">
    <source>
        <dbReference type="Proteomes" id="UP000053259"/>
    </source>
</evidence>
<feature type="region of interest" description="Disordered" evidence="1">
    <location>
        <begin position="566"/>
        <end position="619"/>
    </location>
</feature>
<dbReference type="EMBL" id="KN847801">
    <property type="protein sequence ID" value="KIV98316.1"/>
    <property type="molecule type" value="Genomic_DNA"/>
</dbReference>
<feature type="region of interest" description="Disordered" evidence="1">
    <location>
        <begin position="626"/>
        <end position="645"/>
    </location>
</feature>
<feature type="compositionally biased region" description="Basic and acidic residues" evidence="1">
    <location>
        <begin position="104"/>
        <end position="121"/>
    </location>
</feature>
<dbReference type="GeneID" id="27317811"/>
<evidence type="ECO:0000313" key="2">
    <source>
        <dbReference type="EMBL" id="KIV98316.1"/>
    </source>
</evidence>
<feature type="compositionally biased region" description="Acidic residues" evidence="1">
    <location>
        <begin position="186"/>
        <end position="205"/>
    </location>
</feature>
<dbReference type="HOGENOM" id="CLU_424898_0_0_1"/>
<reference evidence="2 3" key="1">
    <citation type="submission" date="2015-01" db="EMBL/GenBank/DDBJ databases">
        <title>The Genome Sequence of Ochroconis gallopava CBS43764.</title>
        <authorList>
            <consortium name="The Broad Institute Genomics Platform"/>
            <person name="Cuomo C."/>
            <person name="de Hoog S."/>
            <person name="Gorbushina A."/>
            <person name="Stielow B."/>
            <person name="Teixiera M."/>
            <person name="Abouelleil A."/>
            <person name="Chapman S.B."/>
            <person name="Priest M."/>
            <person name="Young S.K."/>
            <person name="Wortman J."/>
            <person name="Nusbaum C."/>
            <person name="Birren B."/>
        </authorList>
    </citation>
    <scope>NUCLEOTIDE SEQUENCE [LARGE SCALE GENOMIC DNA]</scope>
    <source>
        <strain evidence="2 3">CBS 43764</strain>
    </source>
</reference>
<evidence type="ECO:0000256" key="1">
    <source>
        <dbReference type="SAM" id="MobiDB-lite"/>
    </source>
</evidence>
<protein>
    <submittedName>
        <fullName evidence="2">Uncharacterized protein</fullName>
    </submittedName>
</protein>
<feature type="region of interest" description="Disordered" evidence="1">
    <location>
        <begin position="512"/>
        <end position="548"/>
    </location>
</feature>